<proteinExistence type="predicted"/>
<reference evidence="4 5" key="1">
    <citation type="submission" date="2019-06" db="EMBL/GenBank/DDBJ databases">
        <authorList>
            <person name="Palmer J.M."/>
        </authorList>
    </citation>
    <scope>NUCLEOTIDE SEQUENCE [LARGE SCALE GENOMIC DNA]</scope>
    <source>
        <strain evidence="2 4">TWF102</strain>
        <strain evidence="3 5">TWF703</strain>
    </source>
</reference>
<evidence type="ECO:0000313" key="4">
    <source>
        <dbReference type="Proteomes" id="UP000475325"/>
    </source>
</evidence>
<sequence length="267" mass="30127">MISRLPPPPMIPPPPTTPEITFTVRGIRLVNREWSLRDASFPITITNSATDPTLSATEASIMLREDAVGLYHHNSKTYIPIRQIYLHSEYLTGSEESLRSRSSSRASSTRSSNSSADRYGSMDFGCRGTRTFNDKVSPVGADDIHHSDRMTSDGKVVWDVVYRRPRTPASSASSSCGSSTFSFEMGDDCDGDEESVRGKKLGKWADIKRCAWILWDGTYVFLSIKRPLVYIEDLQRGMYSTTWRERGRKKVGTWFGRNKGKEEFKLC</sequence>
<accession>A0A7C8NYD0</accession>
<protein>
    <submittedName>
        <fullName evidence="2">Uncharacterized protein</fullName>
    </submittedName>
</protein>
<evidence type="ECO:0000313" key="5">
    <source>
        <dbReference type="Proteomes" id="UP000480548"/>
    </source>
</evidence>
<feature type="region of interest" description="Disordered" evidence="1">
    <location>
        <begin position="96"/>
        <end position="118"/>
    </location>
</feature>
<evidence type="ECO:0000256" key="1">
    <source>
        <dbReference type="SAM" id="MobiDB-lite"/>
    </source>
</evidence>
<dbReference type="Proteomes" id="UP000475325">
    <property type="component" value="Unassembled WGS sequence"/>
</dbReference>
<dbReference type="EMBL" id="WIQZ01000034">
    <property type="protein sequence ID" value="KAF3134871.1"/>
    <property type="molecule type" value="Genomic_DNA"/>
</dbReference>
<evidence type="ECO:0000313" key="2">
    <source>
        <dbReference type="EMBL" id="KAF3113399.1"/>
    </source>
</evidence>
<dbReference type="Proteomes" id="UP000480548">
    <property type="component" value="Unassembled WGS sequence"/>
</dbReference>
<organism evidence="2 4">
    <name type="scientific">Orbilia oligospora</name>
    <name type="common">Nematode-trapping fungus</name>
    <name type="synonym">Arthrobotrys oligospora</name>
    <dbReference type="NCBI Taxonomy" id="2813651"/>
    <lineage>
        <taxon>Eukaryota</taxon>
        <taxon>Fungi</taxon>
        <taxon>Dikarya</taxon>
        <taxon>Ascomycota</taxon>
        <taxon>Pezizomycotina</taxon>
        <taxon>Orbiliomycetes</taxon>
        <taxon>Orbiliales</taxon>
        <taxon>Orbiliaceae</taxon>
        <taxon>Orbilia</taxon>
    </lineage>
</organism>
<evidence type="ECO:0000313" key="3">
    <source>
        <dbReference type="EMBL" id="KAF3134871.1"/>
    </source>
</evidence>
<comment type="caution">
    <text evidence="2">The sequence shown here is derived from an EMBL/GenBank/DDBJ whole genome shotgun (WGS) entry which is preliminary data.</text>
</comment>
<dbReference type="EMBL" id="WIQW01000001">
    <property type="protein sequence ID" value="KAF3113399.1"/>
    <property type="molecule type" value="Genomic_DNA"/>
</dbReference>
<feature type="compositionally biased region" description="Low complexity" evidence="1">
    <location>
        <begin position="100"/>
        <end position="115"/>
    </location>
</feature>
<name>A0A7C8NYD0_ORBOL</name>
<dbReference type="AlphaFoldDB" id="A0A7C8NYD0"/>
<gene>
    <name evidence="2" type="ORF">TWF102_000061</name>
    <name evidence="3" type="ORF">TWF703_006201</name>
</gene>